<comment type="caution">
    <text evidence="11">The sequence shown here is derived from an EMBL/GenBank/DDBJ whole genome shotgun (WGS) entry which is preliminary data.</text>
</comment>
<evidence type="ECO:0000256" key="3">
    <source>
        <dbReference type="ARBA" id="ARBA00022448"/>
    </source>
</evidence>
<feature type="domain" description="ABC transmembrane type-1" evidence="10">
    <location>
        <begin position="87"/>
        <end position="291"/>
    </location>
</feature>
<dbReference type="GO" id="GO:0055085">
    <property type="term" value="P:transmembrane transport"/>
    <property type="evidence" value="ECO:0007669"/>
    <property type="project" value="InterPro"/>
</dbReference>
<keyword evidence="7 8" id="KW-0472">Membrane</keyword>
<evidence type="ECO:0000256" key="8">
    <source>
        <dbReference type="RuleBase" id="RU363032"/>
    </source>
</evidence>
<sequence length="308" mass="33303">MSASATSERFASARGQGPSGRDAGSGFRRWRGWQRVALLAPVGLFLLAFFAYPMAKILALSFSSEASGLSLENYVWFFETSVNIKVLLRTFTTAMIVTLVCVLVGYPYAYLMTVVGTRWRALLLILALIPFWTSLMTRNLAWLALLQPSSTIATITRKLGFGELQLLGTVAGVVVAMSQILLPFMVLPMYATLRNIDRRLLAAAEGLGARPSVAFVRVYLPLSAPGVVAGSLLVFVLSLGFYLTPAIIGSPQNSLLSQLIVTQVSRVLNWGHAGAMAMVLLLVTVVLIWLASLATRRNAALTSSGERS</sequence>
<evidence type="ECO:0000256" key="4">
    <source>
        <dbReference type="ARBA" id="ARBA00022475"/>
    </source>
</evidence>
<dbReference type="InterPro" id="IPR000515">
    <property type="entry name" value="MetI-like"/>
</dbReference>
<dbReference type="AlphaFoldDB" id="A0A432V7Z6"/>
<gene>
    <name evidence="11" type="ORF">EET67_09290</name>
</gene>
<dbReference type="OrthoDB" id="9807047at2"/>
<dbReference type="PANTHER" id="PTHR42929">
    <property type="entry name" value="INNER MEMBRANE ABC TRANSPORTER PERMEASE PROTEIN YDCU-RELATED-RELATED"/>
    <property type="match status" value="1"/>
</dbReference>
<feature type="transmembrane region" description="Helical" evidence="8">
    <location>
        <begin position="36"/>
        <end position="55"/>
    </location>
</feature>
<evidence type="ECO:0000256" key="9">
    <source>
        <dbReference type="SAM" id="MobiDB-lite"/>
    </source>
</evidence>
<dbReference type="Pfam" id="PF00528">
    <property type="entry name" value="BPD_transp_1"/>
    <property type="match status" value="1"/>
</dbReference>
<evidence type="ECO:0000256" key="7">
    <source>
        <dbReference type="ARBA" id="ARBA00023136"/>
    </source>
</evidence>
<evidence type="ECO:0000256" key="6">
    <source>
        <dbReference type="ARBA" id="ARBA00022989"/>
    </source>
</evidence>
<keyword evidence="6 8" id="KW-1133">Transmembrane helix</keyword>
<dbReference type="Gene3D" id="1.10.3720.10">
    <property type="entry name" value="MetI-like"/>
    <property type="match status" value="1"/>
</dbReference>
<protein>
    <submittedName>
        <fullName evidence="11">ABC transporter permease</fullName>
    </submittedName>
</protein>
<comment type="subcellular location">
    <subcellularLocation>
        <location evidence="1 8">Cell membrane</location>
        <topology evidence="1 8">Multi-pass membrane protein</topology>
    </subcellularLocation>
</comment>
<evidence type="ECO:0000313" key="12">
    <source>
        <dbReference type="Proteomes" id="UP000281647"/>
    </source>
</evidence>
<reference evidence="11 12" key="1">
    <citation type="submission" date="2018-11" db="EMBL/GenBank/DDBJ databases">
        <title>Pseudaminobacter arsenicus sp. nov., an arsenic-resistant bacterium isolated from arsenic-rich aquifers.</title>
        <authorList>
            <person name="Mu Y."/>
        </authorList>
    </citation>
    <scope>NUCLEOTIDE SEQUENCE [LARGE SCALE GENOMIC DNA]</scope>
    <source>
        <strain evidence="11 12">CB3</strain>
    </source>
</reference>
<keyword evidence="12" id="KW-1185">Reference proteome</keyword>
<dbReference type="CDD" id="cd06261">
    <property type="entry name" value="TM_PBP2"/>
    <property type="match status" value="1"/>
</dbReference>
<dbReference type="PROSITE" id="PS50928">
    <property type="entry name" value="ABC_TM1"/>
    <property type="match status" value="1"/>
</dbReference>
<accession>A0A432V7Z6</accession>
<feature type="transmembrane region" description="Helical" evidence="8">
    <location>
        <begin position="268"/>
        <end position="291"/>
    </location>
</feature>
<feature type="transmembrane region" description="Helical" evidence="8">
    <location>
        <begin position="86"/>
        <end position="109"/>
    </location>
</feature>
<proteinExistence type="inferred from homology"/>
<evidence type="ECO:0000256" key="5">
    <source>
        <dbReference type="ARBA" id="ARBA00022692"/>
    </source>
</evidence>
<dbReference type="SUPFAM" id="SSF161098">
    <property type="entry name" value="MetI-like"/>
    <property type="match status" value="1"/>
</dbReference>
<dbReference type="Proteomes" id="UP000281647">
    <property type="component" value="Unassembled WGS sequence"/>
</dbReference>
<evidence type="ECO:0000259" key="10">
    <source>
        <dbReference type="PROSITE" id="PS50928"/>
    </source>
</evidence>
<feature type="transmembrane region" description="Helical" evidence="8">
    <location>
        <begin position="121"/>
        <end position="146"/>
    </location>
</feature>
<organism evidence="11 12">
    <name type="scientific">Borborobacter arsenicus</name>
    <dbReference type="NCBI Taxonomy" id="1851146"/>
    <lineage>
        <taxon>Bacteria</taxon>
        <taxon>Pseudomonadati</taxon>
        <taxon>Pseudomonadota</taxon>
        <taxon>Alphaproteobacteria</taxon>
        <taxon>Hyphomicrobiales</taxon>
        <taxon>Phyllobacteriaceae</taxon>
        <taxon>Borborobacter</taxon>
    </lineage>
</organism>
<feature type="region of interest" description="Disordered" evidence="9">
    <location>
        <begin position="1"/>
        <end position="23"/>
    </location>
</feature>
<evidence type="ECO:0000256" key="2">
    <source>
        <dbReference type="ARBA" id="ARBA00007069"/>
    </source>
</evidence>
<keyword evidence="4" id="KW-1003">Cell membrane</keyword>
<feature type="transmembrane region" description="Helical" evidence="8">
    <location>
        <begin position="166"/>
        <end position="191"/>
    </location>
</feature>
<comment type="similarity">
    <text evidence="2">Belongs to the binding-protein-dependent transport system permease family. CysTW subfamily.</text>
</comment>
<evidence type="ECO:0000313" key="11">
    <source>
        <dbReference type="EMBL" id="RUM98279.1"/>
    </source>
</evidence>
<keyword evidence="5 8" id="KW-0812">Transmembrane</keyword>
<dbReference type="InterPro" id="IPR035906">
    <property type="entry name" value="MetI-like_sf"/>
</dbReference>
<dbReference type="GO" id="GO:0005886">
    <property type="term" value="C:plasma membrane"/>
    <property type="evidence" value="ECO:0007669"/>
    <property type="project" value="UniProtKB-SubCell"/>
</dbReference>
<dbReference type="PANTHER" id="PTHR42929:SF5">
    <property type="entry name" value="ABC TRANSPORTER PERMEASE PROTEIN"/>
    <property type="match status" value="1"/>
</dbReference>
<dbReference type="EMBL" id="RKST01000007">
    <property type="protein sequence ID" value="RUM98279.1"/>
    <property type="molecule type" value="Genomic_DNA"/>
</dbReference>
<evidence type="ECO:0000256" key="1">
    <source>
        <dbReference type="ARBA" id="ARBA00004651"/>
    </source>
</evidence>
<feature type="transmembrane region" description="Helical" evidence="8">
    <location>
        <begin position="227"/>
        <end position="248"/>
    </location>
</feature>
<name>A0A432V7Z6_9HYPH</name>
<keyword evidence="3 8" id="KW-0813">Transport</keyword>